<reference evidence="2 3" key="1">
    <citation type="journal article" date="2019" name="Commun. Biol.">
        <title>The bagworm genome reveals a unique fibroin gene that provides high tensile strength.</title>
        <authorList>
            <person name="Kono N."/>
            <person name="Nakamura H."/>
            <person name="Ohtoshi R."/>
            <person name="Tomita M."/>
            <person name="Numata K."/>
            <person name="Arakawa K."/>
        </authorList>
    </citation>
    <scope>NUCLEOTIDE SEQUENCE [LARGE SCALE GENOMIC DNA]</scope>
</reference>
<evidence type="ECO:0000313" key="3">
    <source>
        <dbReference type="Proteomes" id="UP000299102"/>
    </source>
</evidence>
<keyword evidence="3" id="KW-1185">Reference proteome</keyword>
<dbReference type="EMBL" id="BGZK01001173">
    <property type="protein sequence ID" value="GBP73440.1"/>
    <property type="molecule type" value="Genomic_DNA"/>
</dbReference>
<dbReference type="AlphaFoldDB" id="A0A4C1YEG8"/>
<feature type="region of interest" description="Disordered" evidence="1">
    <location>
        <begin position="66"/>
        <end position="86"/>
    </location>
</feature>
<evidence type="ECO:0000313" key="2">
    <source>
        <dbReference type="EMBL" id="GBP73440.1"/>
    </source>
</evidence>
<comment type="caution">
    <text evidence="2">The sequence shown here is derived from an EMBL/GenBank/DDBJ whole genome shotgun (WGS) entry which is preliminary data.</text>
</comment>
<dbReference type="Proteomes" id="UP000299102">
    <property type="component" value="Unassembled WGS sequence"/>
</dbReference>
<protein>
    <submittedName>
        <fullName evidence="2">Uncharacterized protein</fullName>
    </submittedName>
</protein>
<feature type="compositionally biased region" description="Basic residues" evidence="1">
    <location>
        <begin position="1"/>
        <end position="13"/>
    </location>
</feature>
<name>A0A4C1YEG8_EUMVA</name>
<organism evidence="2 3">
    <name type="scientific">Eumeta variegata</name>
    <name type="common">Bagworm moth</name>
    <name type="synonym">Eumeta japonica</name>
    <dbReference type="NCBI Taxonomy" id="151549"/>
    <lineage>
        <taxon>Eukaryota</taxon>
        <taxon>Metazoa</taxon>
        <taxon>Ecdysozoa</taxon>
        <taxon>Arthropoda</taxon>
        <taxon>Hexapoda</taxon>
        <taxon>Insecta</taxon>
        <taxon>Pterygota</taxon>
        <taxon>Neoptera</taxon>
        <taxon>Endopterygota</taxon>
        <taxon>Lepidoptera</taxon>
        <taxon>Glossata</taxon>
        <taxon>Ditrysia</taxon>
        <taxon>Tineoidea</taxon>
        <taxon>Psychidae</taxon>
        <taxon>Oiketicinae</taxon>
        <taxon>Eumeta</taxon>
    </lineage>
</organism>
<proteinExistence type="predicted"/>
<gene>
    <name evidence="2" type="ORF">EVAR_56917_1</name>
</gene>
<accession>A0A4C1YEG8</accession>
<evidence type="ECO:0000256" key="1">
    <source>
        <dbReference type="SAM" id="MobiDB-lite"/>
    </source>
</evidence>
<sequence length="86" mass="9450">MIRKRVHRRRRHSGSPTNMELDFASRASIAFTESPASPDPSCAQKTAAIATTATVKIETQKETGVKPIASPKCKPPPPIYLMDKNM</sequence>
<feature type="region of interest" description="Disordered" evidence="1">
    <location>
        <begin position="1"/>
        <end position="22"/>
    </location>
</feature>